<dbReference type="GO" id="GO:0009307">
    <property type="term" value="P:DNA restriction-modification system"/>
    <property type="evidence" value="ECO:0007669"/>
    <property type="project" value="InterPro"/>
</dbReference>
<dbReference type="PANTHER" id="PTHR30481">
    <property type="entry name" value="DNA ADENINE METHYLASE"/>
    <property type="match status" value="1"/>
</dbReference>
<sequence length="462" mass="51669">CRGSRNSASSGISFNGQDNSIYLHDRRTAIQKSSTVGKLVTSRVHKAFTVLCDDLHAMGAMNKEERIGLSSSVGDSLDILEEKMEELQLMDRDVPDDMLGRIMEVSKSISIAKSDLGQISQERAGYRGATTEQLDKNVACASCQFFYDRDRSCILVDGEIAPGAICDLWRRGSADSETISKNSAFALEDIDKIVEIEKGVPQLYNSAGGKHMVAKRIISLMPEHKTYVEPFAGGAAVLFMKDPSEVEVLNDKDPDTAGSYQSVKDIDENEISRLGRFNWIGNKSLFDKFKKEKNTGILSKASGALVSLYKYLYLRWMSFRSGDPTSGMSLNRDGQKIPIMQRIPGVKERLKNVQVFNREATEINQKLDAPDTFHYIDPPYPDHTVYHGGGYTNEDLTKLLAVLSKIKGKFMLSLSSDQRKFIPEKFQIKRLAMNWMRGGNQDGKVGGHHREQVHEILVSNYD</sequence>
<feature type="non-terminal residue" evidence="4">
    <location>
        <position position="462"/>
    </location>
</feature>
<evidence type="ECO:0000313" key="4">
    <source>
        <dbReference type="EMBL" id="KKL05253.1"/>
    </source>
</evidence>
<name>A0A0F9CZJ8_9ZZZZ</name>
<dbReference type="InterPro" id="IPR029063">
    <property type="entry name" value="SAM-dependent_MTases_sf"/>
</dbReference>
<keyword evidence="2" id="KW-0808">Transferase</keyword>
<dbReference type="SUPFAM" id="SSF53335">
    <property type="entry name" value="S-adenosyl-L-methionine-dependent methyltransferases"/>
    <property type="match status" value="1"/>
</dbReference>
<evidence type="ECO:0000256" key="1">
    <source>
        <dbReference type="ARBA" id="ARBA00022603"/>
    </source>
</evidence>
<dbReference type="GO" id="GO:0006298">
    <property type="term" value="P:mismatch repair"/>
    <property type="evidence" value="ECO:0007669"/>
    <property type="project" value="TreeGrafter"/>
</dbReference>
<keyword evidence="3" id="KW-0949">S-adenosyl-L-methionine</keyword>
<proteinExistence type="predicted"/>
<dbReference type="InterPro" id="IPR012327">
    <property type="entry name" value="MeTrfase_D12"/>
</dbReference>
<accession>A0A0F9CZJ8</accession>
<evidence type="ECO:0008006" key="5">
    <source>
        <dbReference type="Google" id="ProtNLM"/>
    </source>
</evidence>
<evidence type="ECO:0000256" key="3">
    <source>
        <dbReference type="ARBA" id="ARBA00022691"/>
    </source>
</evidence>
<feature type="non-terminal residue" evidence="4">
    <location>
        <position position="1"/>
    </location>
</feature>
<dbReference type="GO" id="GO:1904047">
    <property type="term" value="F:S-adenosyl-L-methionine binding"/>
    <property type="evidence" value="ECO:0007669"/>
    <property type="project" value="TreeGrafter"/>
</dbReference>
<dbReference type="Pfam" id="PF02086">
    <property type="entry name" value="MethyltransfD12"/>
    <property type="match status" value="1"/>
</dbReference>
<keyword evidence="1" id="KW-0489">Methyltransferase</keyword>
<dbReference type="PRINTS" id="PR00505">
    <property type="entry name" value="D12N6MTFRASE"/>
</dbReference>
<gene>
    <name evidence="4" type="ORF">LCGC14_2607900</name>
</gene>
<evidence type="ECO:0000256" key="2">
    <source>
        <dbReference type="ARBA" id="ARBA00022679"/>
    </source>
</evidence>
<dbReference type="EMBL" id="LAZR01044196">
    <property type="protein sequence ID" value="KKL05253.1"/>
    <property type="molecule type" value="Genomic_DNA"/>
</dbReference>
<dbReference type="GO" id="GO:0043565">
    <property type="term" value="F:sequence-specific DNA binding"/>
    <property type="evidence" value="ECO:0007669"/>
    <property type="project" value="TreeGrafter"/>
</dbReference>
<dbReference type="GO" id="GO:0009007">
    <property type="term" value="F:site-specific DNA-methyltransferase (adenine-specific) activity"/>
    <property type="evidence" value="ECO:0007669"/>
    <property type="project" value="UniProtKB-EC"/>
</dbReference>
<comment type="caution">
    <text evidence="4">The sequence shown here is derived from an EMBL/GenBank/DDBJ whole genome shotgun (WGS) entry which is preliminary data.</text>
</comment>
<dbReference type="Gene3D" id="3.40.50.150">
    <property type="entry name" value="Vaccinia Virus protein VP39"/>
    <property type="match status" value="2"/>
</dbReference>
<protein>
    <recommendedName>
        <fullName evidence="5">Site-specific DNA-methyltransferase (adenine-specific)</fullName>
    </recommendedName>
</protein>
<dbReference type="GO" id="GO:0032259">
    <property type="term" value="P:methylation"/>
    <property type="evidence" value="ECO:0007669"/>
    <property type="project" value="UniProtKB-KW"/>
</dbReference>
<reference evidence="4" key="1">
    <citation type="journal article" date="2015" name="Nature">
        <title>Complex archaea that bridge the gap between prokaryotes and eukaryotes.</title>
        <authorList>
            <person name="Spang A."/>
            <person name="Saw J.H."/>
            <person name="Jorgensen S.L."/>
            <person name="Zaremba-Niedzwiedzka K."/>
            <person name="Martijn J."/>
            <person name="Lind A.E."/>
            <person name="van Eijk R."/>
            <person name="Schleper C."/>
            <person name="Guy L."/>
            <person name="Ettema T.J."/>
        </authorList>
    </citation>
    <scope>NUCLEOTIDE SEQUENCE</scope>
</reference>
<dbReference type="AlphaFoldDB" id="A0A0F9CZJ8"/>
<organism evidence="4">
    <name type="scientific">marine sediment metagenome</name>
    <dbReference type="NCBI Taxonomy" id="412755"/>
    <lineage>
        <taxon>unclassified sequences</taxon>
        <taxon>metagenomes</taxon>
        <taxon>ecological metagenomes</taxon>
    </lineage>
</organism>